<dbReference type="KEGG" id="pbk:Back11_56510"/>
<gene>
    <name evidence="1" type="ORF">Back11_56510</name>
</gene>
<dbReference type="Proteomes" id="UP000275368">
    <property type="component" value="Chromosome"/>
</dbReference>
<protein>
    <submittedName>
        <fullName evidence="1">Uncharacterized protein</fullName>
    </submittedName>
</protein>
<name>A0A3G9J0M4_9BACL</name>
<sequence length="58" mass="6775">MESIETGLKLFVFIIVISLFFTLVGFLVKKYLSDFFQGFSKIIIKIFSSIKEIFRKTC</sequence>
<evidence type="ECO:0000313" key="1">
    <source>
        <dbReference type="EMBL" id="BBH24306.1"/>
    </source>
</evidence>
<accession>A0A3G9J0M4</accession>
<reference evidence="1 2" key="1">
    <citation type="submission" date="2018-11" db="EMBL/GenBank/DDBJ databases">
        <title>Complete genome sequence of Paenibacillus baekrokdamisoli strain KCTC 33723.</title>
        <authorList>
            <person name="Kang S.W."/>
            <person name="Lee K.C."/>
            <person name="Kim K.K."/>
            <person name="Kim J.S."/>
            <person name="Kim D.S."/>
            <person name="Ko S.H."/>
            <person name="Yang S.H."/>
            <person name="Lee J.S."/>
        </authorList>
    </citation>
    <scope>NUCLEOTIDE SEQUENCE [LARGE SCALE GENOMIC DNA]</scope>
    <source>
        <strain evidence="1 2">KCTC 33723</strain>
    </source>
</reference>
<organism evidence="1 2">
    <name type="scientific">Paenibacillus baekrokdamisoli</name>
    <dbReference type="NCBI Taxonomy" id="1712516"/>
    <lineage>
        <taxon>Bacteria</taxon>
        <taxon>Bacillati</taxon>
        <taxon>Bacillota</taxon>
        <taxon>Bacilli</taxon>
        <taxon>Bacillales</taxon>
        <taxon>Paenibacillaceae</taxon>
        <taxon>Paenibacillus</taxon>
    </lineage>
</organism>
<evidence type="ECO:0000313" key="2">
    <source>
        <dbReference type="Proteomes" id="UP000275368"/>
    </source>
</evidence>
<proteinExistence type="predicted"/>
<dbReference type="EMBL" id="AP019308">
    <property type="protein sequence ID" value="BBH24306.1"/>
    <property type="molecule type" value="Genomic_DNA"/>
</dbReference>
<dbReference type="AlphaFoldDB" id="A0A3G9J0M4"/>
<keyword evidence="2" id="KW-1185">Reference proteome</keyword>